<name>A0A0U3J9A0_RHILV</name>
<organism evidence="1">
    <name type="scientific">Rhizobium leguminosarum bv. viciae</name>
    <dbReference type="NCBI Taxonomy" id="387"/>
    <lineage>
        <taxon>Bacteria</taxon>
        <taxon>Pseudomonadati</taxon>
        <taxon>Pseudomonadota</taxon>
        <taxon>Alphaproteobacteria</taxon>
        <taxon>Hyphomicrobiales</taxon>
        <taxon>Rhizobiaceae</taxon>
        <taxon>Rhizobium/Agrobacterium group</taxon>
        <taxon>Rhizobium</taxon>
    </lineage>
</organism>
<accession>A0A0U3J9A0</accession>
<proteinExistence type="predicted"/>
<protein>
    <submittedName>
        <fullName evidence="1">Uncharacterized protein</fullName>
    </submittedName>
</protein>
<evidence type="ECO:0000313" key="1">
    <source>
        <dbReference type="EMBL" id="ALU64494.1"/>
    </source>
</evidence>
<dbReference type="AlphaFoldDB" id="A0A0U3J9A0"/>
<sequence length="196" mass="21766">MRESGPPRQHLDRLSVYQEAHRRALTFGATARGLSVPVSHYRGIRPQCSLNTAQYLKQFGNLGKTDAGREEPGKHPGLLANIDRSYPSANHLQMSYIADFISELTRAANEVDKLSTDEYRRLVERAVRMVREMRLETGTRPSRGNYVAMGDLEIAALMTEAAANNDEVEGVLLNLAGMIRALKIMVDGKIGVRKGD</sequence>
<reference evidence="1" key="1">
    <citation type="submission" date="2015-10" db="EMBL/GenBank/DDBJ databases">
        <title>Comparative analysis of sym-gene organization in Rhizobium leguminosarum bv. viciae strains, isolated from different host plants and demonstrating clear differences in symbiotic specificity.</title>
        <authorList>
            <person name="Chirak E.R."/>
            <person name="Kimeklis A.K."/>
            <person name="Andronov E.E."/>
        </authorList>
    </citation>
    <scope>NUCLEOTIDE SEQUENCE</scope>
    <source>
        <strain evidence="1">Vaf12</strain>
    </source>
</reference>
<dbReference type="EMBL" id="KT944070">
    <property type="protein sequence ID" value="ALU64494.1"/>
    <property type="molecule type" value="Genomic_DNA"/>
</dbReference>